<dbReference type="PANTHER" id="PTHR43657">
    <property type="entry name" value="TRYPTOPHAN RNA-BINDING ATTENUATOR PROTEIN-LIKE PROTEIN"/>
    <property type="match status" value="1"/>
</dbReference>
<name>A0A7C1FFZ0_9CHLR</name>
<dbReference type="Pfam" id="PF01987">
    <property type="entry name" value="AIM24"/>
    <property type="match status" value="1"/>
</dbReference>
<dbReference type="InterPro" id="IPR016031">
    <property type="entry name" value="Trp_RNA-bd_attenuator-like_dom"/>
</dbReference>
<dbReference type="AlphaFoldDB" id="A0A7C1FFZ0"/>
<accession>A0A7C1FFZ0</accession>
<comment type="caution">
    <text evidence="1">The sequence shown here is derived from an EMBL/GenBank/DDBJ whole genome shotgun (WGS) entry which is preliminary data.</text>
</comment>
<dbReference type="SUPFAM" id="SSF51219">
    <property type="entry name" value="TRAP-like"/>
    <property type="match status" value="1"/>
</dbReference>
<dbReference type="EMBL" id="DSMG01000053">
    <property type="protein sequence ID" value="HDX30756.1"/>
    <property type="molecule type" value="Genomic_DNA"/>
</dbReference>
<dbReference type="InterPro" id="IPR002838">
    <property type="entry name" value="AIM24"/>
</dbReference>
<organism evidence="1">
    <name type="scientific">Caldilinea aerophila</name>
    <dbReference type="NCBI Taxonomy" id="133453"/>
    <lineage>
        <taxon>Bacteria</taxon>
        <taxon>Bacillati</taxon>
        <taxon>Chloroflexota</taxon>
        <taxon>Caldilineae</taxon>
        <taxon>Caldilineales</taxon>
        <taxon>Caldilineaceae</taxon>
        <taxon>Caldilinea</taxon>
    </lineage>
</organism>
<sequence length="227" mass="24015">MEVHILYRPSYSLGVIRLDPHEEIRVEGGAMVSMSQGVTVETKAAGGILKSLARSVLAGESFFQNIFRASASGGEITVAPALPGDLFVLELRDENLLVQSGSYVASEAGVNLDTKWGGAKTFFASEGLIMLRASGTGKLLLSSFGAIHEVNLGPGQAYTVDTGHLVAFSEGIDFKVRRIGGLKSTIFSGEGLVVDLTGPGRLLLQTRSTDAFLSWLIPKLSKQSGSN</sequence>
<proteinExistence type="predicted"/>
<evidence type="ECO:0000313" key="1">
    <source>
        <dbReference type="EMBL" id="HDX30756.1"/>
    </source>
</evidence>
<dbReference type="Gene3D" id="3.60.160.10">
    <property type="entry name" value="Mitochondrial biogenesis AIM24"/>
    <property type="match status" value="1"/>
</dbReference>
<protein>
    <submittedName>
        <fullName evidence="1">TIGR00266 family protein</fullName>
    </submittedName>
</protein>
<dbReference type="PANTHER" id="PTHR43657:SF1">
    <property type="entry name" value="ALTERED INHERITANCE OF MITOCHONDRIA PROTEIN 24, MITOCHONDRIAL"/>
    <property type="match status" value="1"/>
</dbReference>
<reference evidence="1" key="1">
    <citation type="journal article" date="2020" name="mSystems">
        <title>Genome- and Community-Level Interaction Insights into Carbon Utilization and Element Cycling Functions of Hydrothermarchaeota in Hydrothermal Sediment.</title>
        <authorList>
            <person name="Zhou Z."/>
            <person name="Liu Y."/>
            <person name="Xu W."/>
            <person name="Pan J."/>
            <person name="Luo Z.H."/>
            <person name="Li M."/>
        </authorList>
    </citation>
    <scope>NUCLEOTIDE SEQUENCE [LARGE SCALE GENOMIC DNA]</scope>
    <source>
        <strain evidence="1">SpSt-289</strain>
    </source>
</reference>
<dbReference type="NCBIfam" id="TIGR00266">
    <property type="entry name" value="TIGR00266 family protein"/>
    <property type="match status" value="1"/>
</dbReference>
<dbReference type="InterPro" id="IPR036983">
    <property type="entry name" value="AIM24_sf"/>
</dbReference>
<gene>
    <name evidence="1" type="ORF">ENQ20_04600</name>
</gene>